<sequence>MKISVSSYSFSKYMAEGKLTQFSCIAVAKELGFDAIEFVDIIPHDGSTEVEYAKKLRKECERLEMPISNFTFGADLLYPASGDREQEIERVKTKIDLAEILGAKSVRHDATGGFPCGKRGFRGFNDILPELAESCRKITEYAASKGIKTMVENHGFFSQDSERVEKLVNTVAHENFGLLCDMGNFLCADENPAIAFGRVAPYAFYAHAKDFFVKDGNGFDPGEGFFRSRNGNYLRGAIIGHGDVPIRHCLYALKNAGYDGTIAIEFEGMEDNMDGLRIGLANLRKMVEDVYGK</sequence>
<keyword evidence="3" id="KW-1185">Reference proteome</keyword>
<protein>
    <submittedName>
        <fullName evidence="2">Sugar phosphate isomerase/epimerase</fullName>
    </submittedName>
</protein>
<dbReference type="GO" id="GO:0016853">
    <property type="term" value="F:isomerase activity"/>
    <property type="evidence" value="ECO:0007669"/>
    <property type="project" value="UniProtKB-KW"/>
</dbReference>
<dbReference type="PANTHER" id="PTHR12110:SF53">
    <property type="entry name" value="BLR5974 PROTEIN"/>
    <property type="match status" value="1"/>
</dbReference>
<comment type="caution">
    <text evidence="2">The sequence shown here is derived from an EMBL/GenBank/DDBJ whole genome shotgun (WGS) entry which is preliminary data.</text>
</comment>
<organism evidence="2 3">
    <name type="scientific">Fumia xinanensis</name>
    <dbReference type="NCBI Taxonomy" id="2763659"/>
    <lineage>
        <taxon>Bacteria</taxon>
        <taxon>Bacillati</taxon>
        <taxon>Bacillota</taxon>
        <taxon>Clostridia</taxon>
        <taxon>Eubacteriales</taxon>
        <taxon>Oscillospiraceae</taxon>
        <taxon>Fumia</taxon>
    </lineage>
</organism>
<dbReference type="EMBL" id="JACRSV010000004">
    <property type="protein sequence ID" value="MBC8560653.1"/>
    <property type="molecule type" value="Genomic_DNA"/>
</dbReference>
<dbReference type="SUPFAM" id="SSF51658">
    <property type="entry name" value="Xylose isomerase-like"/>
    <property type="match status" value="1"/>
</dbReference>
<evidence type="ECO:0000313" key="2">
    <source>
        <dbReference type="EMBL" id="MBC8560653.1"/>
    </source>
</evidence>
<evidence type="ECO:0000313" key="3">
    <source>
        <dbReference type="Proteomes" id="UP000610760"/>
    </source>
</evidence>
<feature type="domain" description="Xylose isomerase-like TIM barrel" evidence="1">
    <location>
        <begin position="26"/>
        <end position="285"/>
    </location>
</feature>
<dbReference type="InterPro" id="IPR036237">
    <property type="entry name" value="Xyl_isomerase-like_sf"/>
</dbReference>
<proteinExistence type="predicted"/>
<dbReference type="PANTHER" id="PTHR12110">
    <property type="entry name" value="HYDROXYPYRUVATE ISOMERASE"/>
    <property type="match status" value="1"/>
</dbReference>
<dbReference type="InterPro" id="IPR050312">
    <property type="entry name" value="IolE/XylAMocC-like"/>
</dbReference>
<dbReference type="AlphaFoldDB" id="A0A926I3I3"/>
<dbReference type="InterPro" id="IPR013022">
    <property type="entry name" value="Xyl_isomerase-like_TIM-brl"/>
</dbReference>
<name>A0A926I3I3_9FIRM</name>
<keyword evidence="2" id="KW-0413">Isomerase</keyword>
<evidence type="ECO:0000259" key="1">
    <source>
        <dbReference type="Pfam" id="PF01261"/>
    </source>
</evidence>
<dbReference type="Gene3D" id="3.20.20.150">
    <property type="entry name" value="Divalent-metal-dependent TIM barrel enzymes"/>
    <property type="match status" value="1"/>
</dbReference>
<gene>
    <name evidence="2" type="ORF">H8710_11320</name>
</gene>
<dbReference type="Pfam" id="PF01261">
    <property type="entry name" value="AP_endonuc_2"/>
    <property type="match status" value="1"/>
</dbReference>
<reference evidence="2" key="1">
    <citation type="submission" date="2020-08" db="EMBL/GenBank/DDBJ databases">
        <title>Genome public.</title>
        <authorList>
            <person name="Liu C."/>
            <person name="Sun Q."/>
        </authorList>
    </citation>
    <scope>NUCLEOTIDE SEQUENCE</scope>
    <source>
        <strain evidence="2">NSJ-33</strain>
    </source>
</reference>
<accession>A0A926I3I3</accession>
<dbReference type="RefSeq" id="WP_249295798.1">
    <property type="nucleotide sequence ID" value="NZ_JACRSV010000004.1"/>
</dbReference>
<dbReference type="Proteomes" id="UP000610760">
    <property type="component" value="Unassembled WGS sequence"/>
</dbReference>